<organism evidence="3">
    <name type="scientific">uncultured Rubrobacteraceae bacterium</name>
    <dbReference type="NCBI Taxonomy" id="349277"/>
    <lineage>
        <taxon>Bacteria</taxon>
        <taxon>Bacillati</taxon>
        <taxon>Actinomycetota</taxon>
        <taxon>Rubrobacteria</taxon>
        <taxon>Rubrobacterales</taxon>
        <taxon>Rubrobacteraceae</taxon>
        <taxon>environmental samples</taxon>
    </lineage>
</organism>
<dbReference type="AlphaFoldDB" id="A0A6J4R8W3"/>
<dbReference type="Pfam" id="PF10400">
    <property type="entry name" value="Vir_act_alpha_C"/>
    <property type="match status" value="1"/>
</dbReference>
<dbReference type="EMBL" id="CADCVK010000023">
    <property type="protein sequence ID" value="CAA9464738.1"/>
    <property type="molecule type" value="Genomic_DNA"/>
</dbReference>
<feature type="domain" description="Transcription regulator PadR N-terminal" evidence="1">
    <location>
        <begin position="8"/>
        <end position="81"/>
    </location>
</feature>
<dbReference type="InterPro" id="IPR018309">
    <property type="entry name" value="Tscrpt_reg_PadR_C"/>
</dbReference>
<dbReference type="InterPro" id="IPR036390">
    <property type="entry name" value="WH_DNA-bd_sf"/>
</dbReference>
<gene>
    <name evidence="3" type="ORF">AVDCRST_MAG12-182</name>
</gene>
<reference evidence="3" key="1">
    <citation type="submission" date="2020-02" db="EMBL/GenBank/DDBJ databases">
        <authorList>
            <person name="Meier V. D."/>
        </authorList>
    </citation>
    <scope>NUCLEOTIDE SEQUENCE</scope>
    <source>
        <strain evidence="3">AVDCRST_MAG12</strain>
    </source>
</reference>
<proteinExistence type="predicted"/>
<dbReference type="SUPFAM" id="SSF46785">
    <property type="entry name" value="Winged helix' DNA-binding domain"/>
    <property type="match status" value="1"/>
</dbReference>
<dbReference type="Gene3D" id="6.10.140.190">
    <property type="match status" value="1"/>
</dbReference>
<dbReference type="Pfam" id="PF03551">
    <property type="entry name" value="PadR"/>
    <property type="match status" value="1"/>
</dbReference>
<name>A0A6J4R8W3_9ACTN</name>
<evidence type="ECO:0000313" key="3">
    <source>
        <dbReference type="EMBL" id="CAA9464738.1"/>
    </source>
</evidence>
<dbReference type="PANTHER" id="PTHR43252:SF4">
    <property type="entry name" value="TRANSCRIPTIONAL REGULATORY PROTEIN"/>
    <property type="match status" value="1"/>
</dbReference>
<dbReference type="Gene3D" id="1.10.10.10">
    <property type="entry name" value="Winged helix-like DNA-binding domain superfamily/Winged helix DNA-binding domain"/>
    <property type="match status" value="1"/>
</dbReference>
<evidence type="ECO:0000259" key="2">
    <source>
        <dbReference type="Pfam" id="PF10400"/>
    </source>
</evidence>
<accession>A0A6J4R8W3</accession>
<sequence length="198" mass="22524">MTTLGFAILGLLARESLSGYDLTQRMKGRVGFFWGAGHSQIYPELARLEEGGFVTHSVVEQRERPDKKVFQITESGLEALKGWATEPPPKKPPKDELTLKAYSVWLADGAAAAGLFSDEGRRHEEQLARYEEIRDWMEREWAEDLLRPETPRFASYAALRRGILYERGNAEWCRWLAGTVEGKPERPEEKSEKVKEGA</sequence>
<evidence type="ECO:0000259" key="1">
    <source>
        <dbReference type="Pfam" id="PF03551"/>
    </source>
</evidence>
<dbReference type="InterPro" id="IPR005149">
    <property type="entry name" value="Tscrpt_reg_PadR_N"/>
</dbReference>
<protein>
    <submittedName>
        <fullName evidence="3">Transcriptional regulator, PadR family</fullName>
    </submittedName>
</protein>
<dbReference type="PANTHER" id="PTHR43252">
    <property type="entry name" value="TRANSCRIPTIONAL REGULATOR YQJI"/>
    <property type="match status" value="1"/>
</dbReference>
<dbReference type="InterPro" id="IPR036388">
    <property type="entry name" value="WH-like_DNA-bd_sf"/>
</dbReference>
<feature type="domain" description="Transcription regulator PadR C-terminal" evidence="2">
    <location>
        <begin position="94"/>
        <end position="177"/>
    </location>
</feature>